<accession>A0ABQ8UM25</accession>
<dbReference type="PANTHER" id="PTHR14881:SF4">
    <property type="entry name" value="LISH DOMAIN-CONTAINING PROTEIN ARMC9"/>
    <property type="match status" value="1"/>
</dbReference>
<evidence type="ECO:0000259" key="2">
    <source>
        <dbReference type="Pfam" id="PF23138"/>
    </source>
</evidence>
<feature type="compositionally biased region" description="Polar residues" evidence="1">
    <location>
        <begin position="1601"/>
        <end position="1611"/>
    </location>
</feature>
<organism evidence="3 4">
    <name type="scientific">Paratrimastix pyriformis</name>
    <dbReference type="NCBI Taxonomy" id="342808"/>
    <lineage>
        <taxon>Eukaryota</taxon>
        <taxon>Metamonada</taxon>
        <taxon>Preaxostyla</taxon>
        <taxon>Paratrimastigidae</taxon>
        <taxon>Paratrimastix</taxon>
    </lineage>
</organism>
<feature type="compositionally biased region" description="Basic and acidic residues" evidence="1">
    <location>
        <begin position="1550"/>
        <end position="1561"/>
    </location>
</feature>
<dbReference type="InterPro" id="IPR040369">
    <property type="entry name" value="ARMC9"/>
</dbReference>
<feature type="compositionally biased region" description="Low complexity" evidence="1">
    <location>
        <begin position="1569"/>
        <end position="1578"/>
    </location>
</feature>
<feature type="compositionally biased region" description="Low complexity" evidence="1">
    <location>
        <begin position="1655"/>
        <end position="1682"/>
    </location>
</feature>
<feature type="compositionally biased region" description="Pro residues" evidence="1">
    <location>
        <begin position="1391"/>
        <end position="1403"/>
    </location>
</feature>
<feature type="compositionally biased region" description="Low complexity" evidence="1">
    <location>
        <begin position="1026"/>
        <end position="1037"/>
    </location>
</feature>
<protein>
    <recommendedName>
        <fullName evidence="2">ARMC9 CTLH-like domain-containing protein</fullName>
    </recommendedName>
</protein>
<evidence type="ECO:0000313" key="4">
    <source>
        <dbReference type="Proteomes" id="UP001141327"/>
    </source>
</evidence>
<feature type="compositionally biased region" description="Low complexity" evidence="1">
    <location>
        <begin position="1283"/>
        <end position="1339"/>
    </location>
</feature>
<gene>
    <name evidence="3" type="ORF">PAPYR_5082</name>
</gene>
<sequence length="1846" mass="189963">MSQHPAIPSFLGAFDEGNFLAMGRLWDTLIPPDVKDDELTLKLYFYLNLWLTLSPIHPRTLAGRGSPQTSSRFSDCAANFQRFLMQYSDRLTSMTNLKPFFVLPRLTPAEVYVHPSFSELLRGDLWVTRLREQLQSFLTHVLPAPPSPPRAPRFVSSQYGAPRQPAFESSGASAGHAATVPLPLAEPLLTFSRLLPTDARAQLPPAAPHPDLPDGILTRHPPSLLQSTGGQESEWSLSDQGGSQQPELLQDQLAETLRTIAATQGRERALRQEYKVQLDQAQVTSARPLASRFPRFVCAAGRHLASAPASHTFGSPFAPGVGRVHGGRWAQARFRHLLQLCASMMATMENMRTRRETISGGYIRSLYEHLCEFEQTLGITPSVMGSLSLQEASEQAPAMRDVTLQDRDAQHRPHCPPAVSPALPRFISCADRFRPSTARAALPPSDSLAASFRASTDPPPTARPAQQQQQQQQQQPVPQVQQAQAVPPAGRGGEACGLSTSTGSSLSARAGAALPAPLGLGLGLGARSASVDPSPTYSGAGGDDAHPMLDYDRAKAFLRGSVTPLSASMPIPGAPADQGPTGAWAAQSMALPPEAAAHSSSSHAAGGATRAAEMLLGAGGGGTAASGAAGDEQDEATEEDLMEIRANLLQALRWRIARTESASQRRATLRDFARHDVLGLHDAPVAGQNQSVLACLLSHSLNPLAVTAGGPPGGAEDDLAAARRHLGALSGPGRLRLAAIHLQALRFLDLWMDEQPGYLLAPTCVGTVFAFVQRVAALARPEGDGEGEGEGPEGAADPLDPAEASASVGLIEVSLSVLRKMSQRRAGSGELVRLGAVGWLFALLRAPLERTAQGPSQPDAVMGVSALGLQYGALLLLHLTLRRAGAAACEELPPDGLWGPLQAAAVHPIAQVRIYGLSILFSVLHRRRLHEAALGRGLLEWLTDHGPAEGVPTESAFLPTLRQRQYIEELLLQANPPEELPSDGEAEEEDAEGEPESPVISPTSPSSGPATPHTPPAAIVAGLAGPPSSSVAVAPAPDQQPPQPTPRSASVLSLTLRRREPFFAAVQVASSAEGGVAPAPGATWAARTSRLRGEDLLESFAVQGEAQPAPTGLQQPPPPTAPSAAPAACTMDPARPPSRTASVDRTVAGLSRPATASTTTSASASASASTLPAYHPDQSRPATARTATPATDPSPAPRPYTAASTRAPAAATPGGPSPRPLLLPREAANGSSPHPAPASQPATPMRPLSQILPARVPQVAEEARPATIKSPGGDGGGAGGGRAAAHQPRPATARPAAEAPGPQADAPASANRPATARPATAAEAPAPASARPATSSAPSQVPRPGTASSTRSGDRTAAPQEAPVRSSRSAQAGRPQTAHSAVAPQAGRASPPAPAAPGSPPPVDEAEPEVGHPHRHRPASIGRPPSAGAATEEPPRTGTGSEGSGGSRVSTTRHSQRRPLAEAARPATSAARVDGPAAAAAEEEEEEVEEEDDDEEEEIRLPPLPVMRPPSRTLPLVAPPEAPALVPVGHGPSPRLGTAPRTAPAPGAEPEGRPPSRHALDGDEPAARPPTSASASRPSTRHGHDVQTAAPEPLDGRRPATASSATKRPPSQQQQQPTAAEPGWAATAPLPPPRPASSGRPGIGEAEQVGAARPASGSRTAEAPAAAARPASRAASASAGRPALPPRAPSASGPASSEGPIPTHTPAPAPARASSDSPPPRDRDSVSPVPLPSTGAVPPLGRAGSAGSLARASQSLPPQDAPLAALARASASRPPSRAPSLRRSGSGAALAASQTSLATQQPTASPTEGGPAAGDGLFPRRGSASRLGARAASPAPQADAAPRPTN</sequence>
<feature type="compositionally biased region" description="Acidic residues" evidence="1">
    <location>
        <begin position="1481"/>
        <end position="1498"/>
    </location>
</feature>
<feature type="region of interest" description="Disordered" evidence="1">
    <location>
        <begin position="1095"/>
        <end position="1846"/>
    </location>
</feature>
<feature type="compositionally biased region" description="Low complexity" evidence="1">
    <location>
        <begin position="1154"/>
        <end position="1170"/>
    </location>
</feature>
<dbReference type="EMBL" id="JAPMOS010000023">
    <property type="protein sequence ID" value="KAJ4459031.1"/>
    <property type="molecule type" value="Genomic_DNA"/>
</dbReference>
<dbReference type="Pfam" id="PF23138">
    <property type="entry name" value="CTLH_Armc9"/>
    <property type="match status" value="1"/>
</dbReference>
<dbReference type="Proteomes" id="UP001141327">
    <property type="component" value="Unassembled WGS sequence"/>
</dbReference>
<feature type="compositionally biased region" description="Gly residues" evidence="1">
    <location>
        <begin position="1272"/>
        <end position="1282"/>
    </location>
</feature>
<dbReference type="InterPro" id="IPR056327">
    <property type="entry name" value="ARMC9_CTLH-like_dom"/>
</dbReference>
<keyword evidence="4" id="KW-1185">Reference proteome</keyword>
<feature type="compositionally biased region" description="Polar residues" evidence="1">
    <location>
        <begin position="224"/>
        <end position="246"/>
    </location>
</feature>
<feature type="compositionally biased region" description="Low complexity" evidence="1">
    <location>
        <begin position="463"/>
        <end position="489"/>
    </location>
</feature>
<feature type="region of interest" description="Disordered" evidence="1">
    <location>
        <begin position="438"/>
        <end position="505"/>
    </location>
</feature>
<evidence type="ECO:0000313" key="3">
    <source>
        <dbReference type="EMBL" id="KAJ4459031.1"/>
    </source>
</evidence>
<feature type="region of interest" description="Disordered" evidence="1">
    <location>
        <begin position="147"/>
        <end position="174"/>
    </location>
</feature>
<feature type="compositionally biased region" description="Low complexity" evidence="1">
    <location>
        <begin position="1199"/>
        <end position="1214"/>
    </location>
</feature>
<feature type="compositionally biased region" description="Low complexity" evidence="1">
    <location>
        <begin position="1740"/>
        <end position="1805"/>
    </location>
</feature>
<proteinExistence type="predicted"/>
<feature type="compositionally biased region" description="Low complexity" evidence="1">
    <location>
        <begin position="1001"/>
        <end position="1011"/>
    </location>
</feature>
<feature type="domain" description="ARMC9 CTLH-like" evidence="2">
    <location>
        <begin position="9"/>
        <end position="142"/>
    </location>
</feature>
<reference evidence="3" key="1">
    <citation type="journal article" date="2022" name="bioRxiv">
        <title>Genomics of Preaxostyla Flagellates Illuminates Evolutionary Transitions and the Path Towards Mitochondrial Loss.</title>
        <authorList>
            <person name="Novak L.V.F."/>
            <person name="Treitli S.C."/>
            <person name="Pyrih J."/>
            <person name="Halakuc P."/>
            <person name="Pipaliya S.V."/>
            <person name="Vacek V."/>
            <person name="Brzon O."/>
            <person name="Soukal P."/>
            <person name="Eme L."/>
            <person name="Dacks J.B."/>
            <person name="Karnkowska A."/>
            <person name="Elias M."/>
            <person name="Hampl V."/>
        </authorList>
    </citation>
    <scope>NUCLEOTIDE SEQUENCE</scope>
    <source>
        <strain evidence="3">RCP-MX</strain>
    </source>
</reference>
<comment type="caution">
    <text evidence="3">The sequence shown here is derived from an EMBL/GenBank/DDBJ whole genome shotgun (WGS) entry which is preliminary data.</text>
</comment>
<feature type="region of interest" description="Disordered" evidence="1">
    <location>
        <begin position="976"/>
        <end position="1052"/>
    </location>
</feature>
<feature type="compositionally biased region" description="Low complexity" evidence="1">
    <location>
        <begin position="1180"/>
        <end position="1191"/>
    </location>
</feature>
<feature type="region of interest" description="Disordered" evidence="1">
    <location>
        <begin position="781"/>
        <end position="801"/>
    </location>
</feature>
<feature type="compositionally biased region" description="Low complexity" evidence="1">
    <location>
        <begin position="1222"/>
        <end position="1243"/>
    </location>
</feature>
<evidence type="ECO:0000256" key="1">
    <source>
        <dbReference type="SAM" id="MobiDB-lite"/>
    </source>
</evidence>
<dbReference type="PANTHER" id="PTHR14881">
    <property type="entry name" value="LISH DOMAIN-CONTAINING PROTEIN ARMC9"/>
    <property type="match status" value="1"/>
</dbReference>
<feature type="compositionally biased region" description="Low complexity" evidence="1">
    <location>
        <begin position="1689"/>
        <end position="1700"/>
    </location>
</feature>
<feature type="compositionally biased region" description="Low complexity" evidence="1">
    <location>
        <begin position="1538"/>
        <end position="1549"/>
    </location>
</feature>
<feature type="compositionally biased region" description="Acidic residues" evidence="1">
    <location>
        <begin position="980"/>
        <end position="995"/>
    </location>
</feature>
<feature type="compositionally biased region" description="Low complexity" evidence="1">
    <location>
        <begin position="438"/>
        <end position="451"/>
    </location>
</feature>
<feature type="region of interest" description="Disordered" evidence="1">
    <location>
        <begin position="201"/>
        <end position="246"/>
    </location>
</feature>
<name>A0ABQ8UM25_9EUKA</name>
<feature type="compositionally biased region" description="Low complexity" evidence="1">
    <location>
        <begin position="1819"/>
        <end position="1846"/>
    </location>
</feature>
<feature type="compositionally biased region" description="Low complexity" evidence="1">
    <location>
        <begin position="1461"/>
        <end position="1471"/>
    </location>
</feature>